<keyword evidence="2" id="KW-1185">Reference proteome</keyword>
<name>A0A4P5NVB6_9PROT</name>
<accession>A0A4P5NVB6</accession>
<protein>
    <submittedName>
        <fullName evidence="1">Uncharacterized protein</fullName>
    </submittedName>
</protein>
<evidence type="ECO:0000313" key="2">
    <source>
        <dbReference type="Proteomes" id="UP000315095"/>
    </source>
</evidence>
<proteinExistence type="predicted"/>
<reference evidence="2" key="1">
    <citation type="submission" date="2017-01" db="EMBL/GenBank/DDBJ databases">
        <title>Komagataeibacter sp. MSKU9 whole genome sequencing project.</title>
        <authorList>
            <person name="Matsutani M."/>
            <person name="Naloka K."/>
            <person name="Theeragool G."/>
            <person name="Yakushi T."/>
            <person name="Matsushita K."/>
        </authorList>
    </citation>
    <scope>NUCLEOTIDE SEQUENCE [LARGE SCALE GENOMIC DNA]</scope>
    <source>
        <strain evidence="2">MSKU9</strain>
    </source>
</reference>
<organism evidence="1 2">
    <name type="scientific">Komagataeibacter diospyri</name>
    <dbReference type="NCBI Taxonomy" id="1932662"/>
    <lineage>
        <taxon>Bacteria</taxon>
        <taxon>Pseudomonadati</taxon>
        <taxon>Pseudomonadota</taxon>
        <taxon>Alphaproteobacteria</taxon>
        <taxon>Acetobacterales</taxon>
        <taxon>Acetobacteraceae</taxon>
        <taxon>Komagataeibacter</taxon>
    </lineage>
</organism>
<dbReference type="RefSeq" id="WP_264371846.1">
    <property type="nucleotide sequence ID" value="NZ_BDLU01000036.1"/>
</dbReference>
<dbReference type="Proteomes" id="UP000315095">
    <property type="component" value="Unassembled WGS sequence"/>
</dbReference>
<evidence type="ECO:0000313" key="1">
    <source>
        <dbReference type="EMBL" id="GCE83535.1"/>
    </source>
</evidence>
<sequence length="43" mass="4457">MGMSGQSTMDVFHDGPVASAACCRIGLKNPVWVFSIMLASLAG</sequence>
<dbReference type="EMBL" id="BDLU01000036">
    <property type="protein sequence ID" value="GCE83535.1"/>
    <property type="molecule type" value="Genomic_DNA"/>
</dbReference>
<dbReference type="AlphaFoldDB" id="A0A4P5NVB6"/>
<gene>
    <name evidence="1" type="ORF">MSKU9_1676</name>
</gene>
<comment type="caution">
    <text evidence="1">The sequence shown here is derived from an EMBL/GenBank/DDBJ whole genome shotgun (WGS) entry which is preliminary data.</text>
</comment>